<keyword evidence="8 10" id="KW-0413">Isomerase</keyword>
<comment type="subunit">
    <text evidence="10">Monomer.</text>
</comment>
<dbReference type="PANTHER" id="PTHR47961">
    <property type="entry name" value="DNA POLYMERASE THETA, PUTATIVE (AFU_ORTHOLOGUE AFUA_1G05260)-RELATED"/>
    <property type="match status" value="1"/>
</dbReference>
<dbReference type="InterPro" id="IPR048772">
    <property type="entry name" value="Hel308-like_dom4"/>
</dbReference>
<dbReference type="SUPFAM" id="SSF52540">
    <property type="entry name" value="P-loop containing nucleoside triphosphate hydrolases"/>
    <property type="match status" value="1"/>
</dbReference>
<dbReference type="GO" id="GO:0005524">
    <property type="term" value="F:ATP binding"/>
    <property type="evidence" value="ECO:0007669"/>
    <property type="project" value="UniProtKB-UniRule"/>
</dbReference>
<comment type="catalytic activity">
    <reaction evidence="10">
        <text>ATP + H2O = ADP + phosphate + H(+)</text>
        <dbReference type="Rhea" id="RHEA:13065"/>
        <dbReference type="ChEBI" id="CHEBI:15377"/>
        <dbReference type="ChEBI" id="CHEBI:15378"/>
        <dbReference type="ChEBI" id="CHEBI:30616"/>
        <dbReference type="ChEBI" id="CHEBI:43474"/>
        <dbReference type="ChEBI" id="CHEBI:456216"/>
        <dbReference type="EC" id="5.6.2.4"/>
    </reaction>
</comment>
<dbReference type="CDD" id="cd18028">
    <property type="entry name" value="DEXHc_archSki2"/>
    <property type="match status" value="1"/>
</dbReference>
<dbReference type="InterPro" id="IPR001650">
    <property type="entry name" value="Helicase_C-like"/>
</dbReference>
<dbReference type="InterPro" id="IPR036390">
    <property type="entry name" value="WH_DNA-bd_sf"/>
</dbReference>
<evidence type="ECO:0000256" key="10">
    <source>
        <dbReference type="HAMAP-Rule" id="MF_00442"/>
    </source>
</evidence>
<dbReference type="Gene3D" id="1.10.150.20">
    <property type="entry name" value="5' to 3' exonuclease, C-terminal subdomain"/>
    <property type="match status" value="1"/>
</dbReference>
<keyword evidence="2 10" id="KW-0227">DNA damage</keyword>
<dbReference type="Pfam" id="PF00270">
    <property type="entry name" value="DEAD"/>
    <property type="match status" value="1"/>
</dbReference>
<evidence type="ECO:0000256" key="2">
    <source>
        <dbReference type="ARBA" id="ARBA00022763"/>
    </source>
</evidence>
<dbReference type="Pfam" id="PF21280">
    <property type="entry name" value="Helicase_dom4_arc"/>
    <property type="match status" value="1"/>
</dbReference>
<dbReference type="InterPro" id="IPR011545">
    <property type="entry name" value="DEAD/DEAH_box_helicase_dom"/>
</dbReference>
<comment type="caution">
    <text evidence="13">The sequence shown here is derived from an EMBL/GenBank/DDBJ whole genome shotgun (WGS) entry which is preliminary data.</text>
</comment>
<dbReference type="PROSITE" id="PS51192">
    <property type="entry name" value="HELICASE_ATP_BIND_1"/>
    <property type="match status" value="1"/>
</dbReference>
<comment type="similarity">
    <text evidence="10">Belongs to the helicase family. Hel308 subfamily.</text>
</comment>
<comment type="catalytic activity">
    <reaction evidence="9 10">
        <text>Couples ATP hydrolysis with the unwinding of duplex DNA by translocating in the 3'-5' direction.</text>
        <dbReference type="EC" id="5.6.2.4"/>
    </reaction>
</comment>
<feature type="binding site" evidence="10">
    <location>
        <position position="32"/>
    </location>
    <ligand>
        <name>ATP</name>
        <dbReference type="ChEBI" id="CHEBI:30616"/>
    </ligand>
</feature>
<dbReference type="PROSITE" id="PS51194">
    <property type="entry name" value="HELICASE_CTER"/>
    <property type="match status" value="1"/>
</dbReference>
<gene>
    <name evidence="10" type="primary">hel308</name>
    <name evidence="13" type="ORF">ENU14_00600</name>
</gene>
<evidence type="ECO:0000256" key="9">
    <source>
        <dbReference type="ARBA" id="ARBA00034617"/>
    </source>
</evidence>
<dbReference type="SUPFAM" id="SSF46785">
    <property type="entry name" value="Winged helix' DNA-binding domain"/>
    <property type="match status" value="1"/>
</dbReference>
<dbReference type="GO" id="GO:0016818">
    <property type="term" value="F:hydrolase activity, acting on acid anhydrides, in phosphorus-containing anhydrides"/>
    <property type="evidence" value="ECO:0007669"/>
    <property type="project" value="UniProtKB-UniRule"/>
</dbReference>
<name>A0A7C4D6G3_STAMA</name>
<evidence type="ECO:0000256" key="3">
    <source>
        <dbReference type="ARBA" id="ARBA00022801"/>
    </source>
</evidence>
<evidence type="ECO:0000259" key="11">
    <source>
        <dbReference type="PROSITE" id="PS51192"/>
    </source>
</evidence>
<feature type="domain" description="Helicase C-terminal" evidence="12">
    <location>
        <begin position="242"/>
        <end position="436"/>
    </location>
</feature>
<keyword evidence="1 10" id="KW-0547">Nucleotide-binding</keyword>
<dbReference type="InterPro" id="IPR050474">
    <property type="entry name" value="Hel308_SKI2-like"/>
</dbReference>
<keyword evidence="7 10" id="KW-0234">DNA repair</keyword>
<dbReference type="EMBL" id="DTBJ01000008">
    <property type="protein sequence ID" value="HGM58081.1"/>
    <property type="molecule type" value="Genomic_DNA"/>
</dbReference>
<evidence type="ECO:0000313" key="13">
    <source>
        <dbReference type="EMBL" id="HGM58081.1"/>
    </source>
</evidence>
<dbReference type="InterPro" id="IPR022965">
    <property type="entry name" value="Helicase_Hel308"/>
</dbReference>
<evidence type="ECO:0000256" key="1">
    <source>
        <dbReference type="ARBA" id="ARBA00022741"/>
    </source>
</evidence>
<dbReference type="SMART" id="SM00490">
    <property type="entry name" value="HELICc"/>
    <property type="match status" value="1"/>
</dbReference>
<dbReference type="EC" id="5.6.2.4" evidence="10"/>
<evidence type="ECO:0000259" key="12">
    <source>
        <dbReference type="PROSITE" id="PS51194"/>
    </source>
</evidence>
<accession>A0A7C4D6G3</accession>
<evidence type="ECO:0000256" key="6">
    <source>
        <dbReference type="ARBA" id="ARBA00023125"/>
    </source>
</evidence>
<dbReference type="SMART" id="SM00487">
    <property type="entry name" value="DEXDc"/>
    <property type="match status" value="1"/>
</dbReference>
<keyword evidence="3 10" id="KW-0378">Hydrolase</keyword>
<dbReference type="PANTHER" id="PTHR47961:SF10">
    <property type="entry name" value="ATP-DEPENDENT DNA HELICASE HEL308"/>
    <property type="match status" value="1"/>
</dbReference>
<dbReference type="Pfam" id="PF00271">
    <property type="entry name" value="Helicase_C"/>
    <property type="match status" value="1"/>
</dbReference>
<protein>
    <recommendedName>
        <fullName evidence="10">ATP-dependent DNA helicase Hel308</fullName>
        <ecNumber evidence="10">5.6.2.4</ecNumber>
    </recommendedName>
    <alternativeName>
        <fullName evidence="10">DNA 3'-5' helicase Hel308</fullName>
    </alternativeName>
</protein>
<organism evidence="13">
    <name type="scientific">Staphylothermus marinus</name>
    <dbReference type="NCBI Taxonomy" id="2280"/>
    <lineage>
        <taxon>Archaea</taxon>
        <taxon>Thermoproteota</taxon>
        <taxon>Thermoprotei</taxon>
        <taxon>Desulfurococcales</taxon>
        <taxon>Desulfurococcaceae</taxon>
        <taxon>Staphylothermus</taxon>
    </lineage>
</organism>
<dbReference type="InterPro" id="IPR014001">
    <property type="entry name" value="Helicase_ATP-bd"/>
</dbReference>
<comment type="function">
    <text evidence="10">DNA-dependent ATPase and 3'-5' DNA helicase that may be involved in repair of stalled replication forks.</text>
</comment>
<dbReference type="Gene3D" id="1.10.3380.30">
    <property type="match status" value="1"/>
</dbReference>
<dbReference type="GO" id="GO:0006281">
    <property type="term" value="P:DNA repair"/>
    <property type="evidence" value="ECO:0007669"/>
    <property type="project" value="UniProtKB-UniRule"/>
</dbReference>
<evidence type="ECO:0000256" key="4">
    <source>
        <dbReference type="ARBA" id="ARBA00022806"/>
    </source>
</evidence>
<evidence type="ECO:0000256" key="5">
    <source>
        <dbReference type="ARBA" id="ARBA00022840"/>
    </source>
</evidence>
<keyword evidence="5 10" id="KW-0067">ATP-binding</keyword>
<reference evidence="13" key="1">
    <citation type="journal article" date="2020" name="mSystems">
        <title>Genome- and Community-Level Interaction Insights into Carbon Utilization and Element Cycling Functions of Hydrothermarchaeota in Hydrothermal Sediment.</title>
        <authorList>
            <person name="Zhou Z."/>
            <person name="Liu Y."/>
            <person name="Xu W."/>
            <person name="Pan J."/>
            <person name="Luo Z.H."/>
            <person name="Li M."/>
        </authorList>
    </citation>
    <scope>NUCLEOTIDE SEQUENCE [LARGE SCALE GENOMIC DNA]</scope>
    <source>
        <strain evidence="13">SpSt-642</strain>
    </source>
</reference>
<dbReference type="GO" id="GO:0043138">
    <property type="term" value="F:3'-5' DNA helicase activity"/>
    <property type="evidence" value="ECO:0007669"/>
    <property type="project" value="UniProtKB-UniRule"/>
</dbReference>
<evidence type="ECO:0000256" key="8">
    <source>
        <dbReference type="ARBA" id="ARBA00023235"/>
    </source>
</evidence>
<evidence type="ECO:0000256" key="7">
    <source>
        <dbReference type="ARBA" id="ARBA00023204"/>
    </source>
</evidence>
<keyword evidence="6 10" id="KW-0238">DNA-binding</keyword>
<dbReference type="Gene3D" id="3.40.50.300">
    <property type="entry name" value="P-loop containing nucleotide triphosphate hydrolases"/>
    <property type="match status" value="2"/>
</dbReference>
<dbReference type="InterPro" id="IPR027417">
    <property type="entry name" value="P-loop_NTPase"/>
</dbReference>
<dbReference type="SUPFAM" id="SSF158702">
    <property type="entry name" value="Sec63 N-terminal domain-like"/>
    <property type="match status" value="1"/>
</dbReference>
<keyword evidence="4 10" id="KW-0347">Helicase</keyword>
<dbReference type="Pfam" id="PF14520">
    <property type="entry name" value="HHH_5"/>
    <property type="match status" value="1"/>
</dbReference>
<feature type="domain" description="Helicase ATP-binding" evidence="11">
    <location>
        <begin position="37"/>
        <end position="201"/>
    </location>
</feature>
<sequence>MSSVEILSKYGLPSSYINLLKERGIVYLNPLQVKAIESGVLDEKNALIVAPTASGKTLIGEMALVKNCFNGFKSIYLVPLRALASEIYDDFQILSNIGLKIGITTGDYESPAEYLGKYDLIMATYERFDSLLRLKPSWLKNVKCVVIDEFHNINDPDRGPIIEMIIARLLNNNVKVIGLSATIGNPHVLAKWMDAVLVDYAWRPVELIEGYFDKNSHSIIYIDRNRIEKINYRVGSPLLDIVLQSYLEDIQLLVFVHNRRKAEEYAEEFVEKLGLFKHLIKHSNVDKLLTMLNESPSRIERDRLSRLIKYGVAYHHAGLSSIARKTIENGFRDRLIKVVFATPTLAAGVNLPARRVLVSIKRYDPVYSRTRNIPVFEYKQMAGRAGRPRYDSIGESVIYDASDYREALSYIKGLIEPVTSKLSNLRSLRIHVLSLIASGDASDFDEILNVFKKTLYYVLTSDLGFITNSIEDVINQLILWRMITYNDGKYFVTELGRVTSFTYLDPLTVHKYLNNIVNKPSTLYYLHKITNNPDYMKSRVYISDRIVSEYENEAIYRAKRGEIPSIPDEEYEYYEWLLSFVHALILYEWINEVDEDSIIRKYNIGPGDLYTMRDTAAWIAGSLSRVERIFKTSRSVDLEKLSIRLEYGIKEDAIELIKIEGIGRVRARILIEHGIDSLEKLAKTPSSYLETLPSFGPVVVERIKEQLREMGYI</sequence>
<proteinExistence type="inferred from homology"/>
<dbReference type="HAMAP" id="MF_00442">
    <property type="entry name" value="Helicase_Hel308"/>
    <property type="match status" value="1"/>
</dbReference>
<dbReference type="CDD" id="cd18795">
    <property type="entry name" value="SF2_C_Ski2"/>
    <property type="match status" value="1"/>
</dbReference>
<dbReference type="GO" id="GO:0003677">
    <property type="term" value="F:DNA binding"/>
    <property type="evidence" value="ECO:0007669"/>
    <property type="project" value="UniProtKB-UniRule"/>
</dbReference>
<dbReference type="AlphaFoldDB" id="A0A7C4D6G3"/>